<dbReference type="Gene3D" id="3.40.50.1240">
    <property type="entry name" value="Phosphoglycerate mutase-like"/>
    <property type="match status" value="1"/>
</dbReference>
<dbReference type="PANTHER" id="PTHR48100:SF1">
    <property type="entry name" value="HISTIDINE PHOSPHATASE FAMILY PROTEIN-RELATED"/>
    <property type="match status" value="1"/>
</dbReference>
<proteinExistence type="predicted"/>
<organism evidence="1 2">
    <name type="scientific">Lederbergia citrea</name>
    <dbReference type="NCBI Taxonomy" id="2833581"/>
    <lineage>
        <taxon>Bacteria</taxon>
        <taxon>Bacillati</taxon>
        <taxon>Bacillota</taxon>
        <taxon>Bacilli</taxon>
        <taxon>Bacillales</taxon>
        <taxon>Bacillaceae</taxon>
        <taxon>Lederbergia</taxon>
    </lineage>
</organism>
<dbReference type="InterPro" id="IPR029033">
    <property type="entry name" value="His_PPase_superfam"/>
</dbReference>
<dbReference type="PANTHER" id="PTHR48100">
    <property type="entry name" value="BROAD-SPECIFICITY PHOSPHATASE YOR283W-RELATED"/>
    <property type="match status" value="1"/>
</dbReference>
<dbReference type="Pfam" id="PF00300">
    <property type="entry name" value="His_Phos_1"/>
    <property type="match status" value="1"/>
</dbReference>
<dbReference type="PIRSF" id="PIRSF000709">
    <property type="entry name" value="6PFK_2-Ptase"/>
    <property type="match status" value="1"/>
</dbReference>
<accession>A0A942UPG7</accession>
<dbReference type="EMBL" id="JAGYPN010000002">
    <property type="protein sequence ID" value="MBS4223142.1"/>
    <property type="molecule type" value="Genomic_DNA"/>
</dbReference>
<protein>
    <submittedName>
        <fullName evidence="1">Histidine phosphatase family protein</fullName>
    </submittedName>
</protein>
<keyword evidence="2" id="KW-1185">Reference proteome</keyword>
<dbReference type="GO" id="GO:0005737">
    <property type="term" value="C:cytoplasm"/>
    <property type="evidence" value="ECO:0007669"/>
    <property type="project" value="TreeGrafter"/>
</dbReference>
<dbReference type="InterPro" id="IPR013078">
    <property type="entry name" value="His_Pase_superF_clade-1"/>
</dbReference>
<dbReference type="InterPro" id="IPR050275">
    <property type="entry name" value="PGM_Phosphatase"/>
</dbReference>
<dbReference type="AlphaFoldDB" id="A0A942UPG7"/>
<sequence length="179" mass="20796">MKKIYIIRHCEAEGQAAETKLTDRGRNQAADLSKFFANKKVDRIISSPYKRAIHSIQPLANQLNIEIEIDGQLTERVLSTKNFPDWFEKLKTTYDDLELKYEGGESSQEAMKRIIEVVEKVFNSENENTVIVTHGNIMSLLLTYYVKDFGFEGWRNLSNPDVFLLRNVDKKVTYERVWG</sequence>
<gene>
    <name evidence="1" type="ORF">KHA91_10345</name>
</gene>
<comment type="caution">
    <text evidence="1">The sequence shown here is derived from an EMBL/GenBank/DDBJ whole genome shotgun (WGS) entry which is preliminary data.</text>
</comment>
<evidence type="ECO:0000313" key="1">
    <source>
        <dbReference type="EMBL" id="MBS4223142.1"/>
    </source>
</evidence>
<dbReference type="SUPFAM" id="SSF53254">
    <property type="entry name" value="Phosphoglycerate mutase-like"/>
    <property type="match status" value="1"/>
</dbReference>
<dbReference type="GO" id="GO:0016791">
    <property type="term" value="F:phosphatase activity"/>
    <property type="evidence" value="ECO:0007669"/>
    <property type="project" value="TreeGrafter"/>
</dbReference>
<name>A0A942UPG7_9BACI</name>
<evidence type="ECO:0000313" key="2">
    <source>
        <dbReference type="Proteomes" id="UP000676456"/>
    </source>
</evidence>
<dbReference type="Proteomes" id="UP000676456">
    <property type="component" value="Unassembled WGS sequence"/>
</dbReference>
<dbReference type="CDD" id="cd07067">
    <property type="entry name" value="HP_PGM_like"/>
    <property type="match status" value="1"/>
</dbReference>
<dbReference type="SMART" id="SM00855">
    <property type="entry name" value="PGAM"/>
    <property type="match status" value="1"/>
</dbReference>
<reference evidence="1 2" key="1">
    <citation type="submission" date="2021-05" db="EMBL/GenBank/DDBJ databases">
        <title>Novel Bacillus species.</title>
        <authorList>
            <person name="Liu G."/>
        </authorList>
    </citation>
    <scope>NUCLEOTIDE SEQUENCE [LARGE SCALE GENOMIC DNA]</scope>
    <source>
        <strain evidence="1 2">FJAT-49682</strain>
    </source>
</reference>